<evidence type="ECO:0000256" key="11">
    <source>
        <dbReference type="ARBA" id="ARBA00045555"/>
    </source>
</evidence>
<keyword evidence="8 12" id="KW-0333">Golgi apparatus</keyword>
<dbReference type="SUPFAM" id="SSF64356">
    <property type="entry name" value="SNARE-like"/>
    <property type="match status" value="1"/>
</dbReference>
<keyword evidence="6 12" id="KW-0931">ER-Golgi transport</keyword>
<dbReference type="PANTHER" id="PTHR11043">
    <property type="entry name" value="ZETA-COAT PROTEIN"/>
    <property type="match status" value="1"/>
</dbReference>
<dbReference type="InterPro" id="IPR011012">
    <property type="entry name" value="Longin-like_dom_sf"/>
</dbReference>
<dbReference type="PANTHER" id="PTHR11043:SF0">
    <property type="entry name" value="COATOMER SUBUNIT ZETA"/>
    <property type="match status" value="1"/>
</dbReference>
<reference evidence="14" key="1">
    <citation type="journal article" date="2018" name="DNA Res.">
        <title>Multiple hybrid de novo genome assembly of finger millet, an orphan allotetraploid crop.</title>
        <authorList>
            <person name="Hatakeyama M."/>
            <person name="Aluri S."/>
            <person name="Balachadran M.T."/>
            <person name="Sivarajan S.R."/>
            <person name="Patrignani A."/>
            <person name="Gruter S."/>
            <person name="Poveda L."/>
            <person name="Shimizu-Inatsugi R."/>
            <person name="Baeten J."/>
            <person name="Francoijs K.J."/>
            <person name="Nataraja K.N."/>
            <person name="Reddy Y.A.N."/>
            <person name="Phadnis S."/>
            <person name="Ravikumar R.L."/>
            <person name="Schlapbach R."/>
            <person name="Sreeman S.M."/>
            <person name="Shimizu K.K."/>
        </authorList>
    </citation>
    <scope>NUCLEOTIDE SEQUENCE</scope>
</reference>
<organism evidence="14 15">
    <name type="scientific">Eleusine coracana subsp. coracana</name>
    <dbReference type="NCBI Taxonomy" id="191504"/>
    <lineage>
        <taxon>Eukaryota</taxon>
        <taxon>Viridiplantae</taxon>
        <taxon>Streptophyta</taxon>
        <taxon>Embryophyta</taxon>
        <taxon>Tracheophyta</taxon>
        <taxon>Spermatophyta</taxon>
        <taxon>Magnoliopsida</taxon>
        <taxon>Liliopsida</taxon>
        <taxon>Poales</taxon>
        <taxon>Poaceae</taxon>
        <taxon>PACMAD clade</taxon>
        <taxon>Chloridoideae</taxon>
        <taxon>Cynodonteae</taxon>
        <taxon>Eleusininae</taxon>
        <taxon>Eleusine</taxon>
    </lineage>
</organism>
<dbReference type="Pfam" id="PF01217">
    <property type="entry name" value="Clat_adaptor_s"/>
    <property type="match status" value="1"/>
</dbReference>
<sequence>MRLHAGSRLPLRNTPRLCSWRSMRVRRQERQQRREVDDGVPGEAVEEAGGGVCVAKQEEQADDGAVVEERGTRWTRTSERFFSGRDWGWQRIGDRKTSSIAAGGNAGSLKSEAAVARCSSSPVGTRSRRHGTERGRAAVAEVVMFDGHIVVYKFIQGLSFFVTGGEEENELILESVLEGFSEAVACVLPSKKLNKKTALENLDLIFLCLDEVTDEG</sequence>
<feature type="domain" description="AP complex mu/sigma subunit" evidence="13">
    <location>
        <begin position="138"/>
        <end position="215"/>
    </location>
</feature>
<evidence type="ECO:0000256" key="2">
    <source>
        <dbReference type="ARBA" id="ARBA00006972"/>
    </source>
</evidence>
<gene>
    <name evidence="14" type="primary">gb04274</name>
    <name evidence="14" type="ORF">PR202_gb04274</name>
</gene>
<comment type="similarity">
    <text evidence="2 12">Belongs to the adaptor complexes small subunit family.</text>
</comment>
<dbReference type="GO" id="GO:0000139">
    <property type="term" value="C:Golgi membrane"/>
    <property type="evidence" value="ECO:0007669"/>
    <property type="project" value="UniProtKB-SubCell"/>
</dbReference>
<dbReference type="EMBL" id="BQKI01000073">
    <property type="protein sequence ID" value="GJN17223.1"/>
    <property type="molecule type" value="Genomic_DNA"/>
</dbReference>
<comment type="caution">
    <text evidence="14">The sequence shown here is derived from an EMBL/GenBank/DDBJ whole genome shotgun (WGS) entry which is preliminary data.</text>
</comment>
<evidence type="ECO:0000256" key="1">
    <source>
        <dbReference type="ARBA" id="ARBA00004255"/>
    </source>
</evidence>
<evidence type="ECO:0000256" key="6">
    <source>
        <dbReference type="ARBA" id="ARBA00022892"/>
    </source>
</evidence>
<keyword evidence="15" id="KW-1185">Reference proteome</keyword>
<evidence type="ECO:0000256" key="3">
    <source>
        <dbReference type="ARBA" id="ARBA00011775"/>
    </source>
</evidence>
<name>A0AAV5E374_ELECO</name>
<evidence type="ECO:0000313" key="14">
    <source>
        <dbReference type="EMBL" id="GJN17223.1"/>
    </source>
</evidence>
<evidence type="ECO:0000256" key="4">
    <source>
        <dbReference type="ARBA" id="ARBA00022448"/>
    </source>
</evidence>
<evidence type="ECO:0000256" key="7">
    <source>
        <dbReference type="ARBA" id="ARBA00022927"/>
    </source>
</evidence>
<protein>
    <recommendedName>
        <fullName evidence="12">Coatomer subunit zeta</fullName>
    </recommendedName>
</protein>
<keyword evidence="4 12" id="KW-0813">Transport</keyword>
<comment type="subunit">
    <text evidence="3 12">Oligomeric complex that consists of at least the alpha, beta, beta', gamma, delta, epsilon and zeta subunits.</text>
</comment>
<evidence type="ECO:0000256" key="10">
    <source>
        <dbReference type="ARBA" id="ARBA00023329"/>
    </source>
</evidence>
<evidence type="ECO:0000256" key="9">
    <source>
        <dbReference type="ARBA" id="ARBA00023136"/>
    </source>
</evidence>
<dbReference type="Gene3D" id="3.30.450.60">
    <property type="match status" value="1"/>
</dbReference>
<keyword evidence="7 12" id="KW-0653">Protein transport</keyword>
<dbReference type="InterPro" id="IPR022775">
    <property type="entry name" value="AP_mu_sigma_su"/>
</dbReference>
<dbReference type="GO" id="GO:0006890">
    <property type="term" value="P:retrograde vesicle-mediated transport, Golgi to endoplasmic reticulum"/>
    <property type="evidence" value="ECO:0007669"/>
    <property type="project" value="UniProtKB-UniRule"/>
</dbReference>
<keyword evidence="5 12" id="KW-0963">Cytoplasm</keyword>
<comment type="subcellular location">
    <subcellularLocation>
        <location evidence="12">Cytoplasm</location>
    </subcellularLocation>
    <subcellularLocation>
        <location evidence="1 12">Golgi apparatus membrane</location>
        <topology evidence="1 12">Peripheral membrane protein</topology>
        <orientation evidence="1 12">Cytoplasmic side</orientation>
    </subcellularLocation>
    <subcellularLocation>
        <location evidence="12">Cytoplasmic vesicle</location>
        <location evidence="12">COPI-coated vesicle membrane</location>
        <topology evidence="12">Peripheral membrane protein</topology>
        <orientation evidence="12">Cytoplasmic side</orientation>
    </subcellularLocation>
</comment>
<dbReference type="Proteomes" id="UP001054889">
    <property type="component" value="Unassembled WGS sequence"/>
</dbReference>
<accession>A0AAV5E374</accession>
<dbReference type="InterPro" id="IPR039652">
    <property type="entry name" value="Coatomer_zeta"/>
</dbReference>
<evidence type="ECO:0000256" key="12">
    <source>
        <dbReference type="RuleBase" id="RU366053"/>
    </source>
</evidence>
<reference evidence="14" key="2">
    <citation type="submission" date="2021-12" db="EMBL/GenBank/DDBJ databases">
        <title>Resequencing data analysis of finger millet.</title>
        <authorList>
            <person name="Hatakeyama M."/>
            <person name="Aluri S."/>
            <person name="Balachadran M.T."/>
            <person name="Sivarajan S.R."/>
            <person name="Poveda L."/>
            <person name="Shimizu-Inatsugi R."/>
            <person name="Schlapbach R."/>
            <person name="Sreeman S.M."/>
            <person name="Shimizu K.K."/>
        </authorList>
    </citation>
    <scope>NUCLEOTIDE SEQUENCE</scope>
</reference>
<dbReference type="GO" id="GO:0030126">
    <property type="term" value="C:COPI vesicle coat"/>
    <property type="evidence" value="ECO:0007669"/>
    <property type="project" value="UniProtKB-UniRule"/>
</dbReference>
<evidence type="ECO:0000256" key="5">
    <source>
        <dbReference type="ARBA" id="ARBA00022490"/>
    </source>
</evidence>
<dbReference type="GO" id="GO:0006886">
    <property type="term" value="P:intracellular protein transport"/>
    <property type="evidence" value="ECO:0007669"/>
    <property type="project" value="TreeGrafter"/>
</dbReference>
<dbReference type="AlphaFoldDB" id="A0AAV5E374"/>
<keyword evidence="10 12" id="KW-0968">Cytoplasmic vesicle</keyword>
<dbReference type="GO" id="GO:0006891">
    <property type="term" value="P:intra-Golgi vesicle-mediated transport"/>
    <property type="evidence" value="ECO:0007669"/>
    <property type="project" value="TreeGrafter"/>
</dbReference>
<evidence type="ECO:0000313" key="15">
    <source>
        <dbReference type="Proteomes" id="UP001054889"/>
    </source>
</evidence>
<proteinExistence type="inferred from homology"/>
<keyword evidence="9 12" id="KW-0472">Membrane</keyword>
<evidence type="ECO:0000256" key="8">
    <source>
        <dbReference type="ARBA" id="ARBA00023034"/>
    </source>
</evidence>
<comment type="function">
    <text evidence="11">The coatomer is a cytosolic protein complex that binds to dilysine motifs and reversibly associates with Golgi non-clathrin-coated vesicles, which further mediate biosynthetic protein transport from the ER, via the Golgi up to the trans Golgi network. Coatomer complex is required for budding from Golgi membranes, and is essential for the retrograde Golgi-to-ER transport of dilysine-tagged proteins. The zeta subunit may be involved in regulating the coat assembly and, hence, the rate of biosynthetic protein transport due to its association-dissociation properties with the coatomer complex.</text>
</comment>
<evidence type="ECO:0000259" key="13">
    <source>
        <dbReference type="Pfam" id="PF01217"/>
    </source>
</evidence>